<evidence type="ECO:0000256" key="1">
    <source>
        <dbReference type="SAM" id="SignalP"/>
    </source>
</evidence>
<dbReference type="RefSeq" id="WP_264514231.1">
    <property type="nucleotide sequence ID" value="NZ_JAPDDR010000007.1"/>
</dbReference>
<accession>A0ABT3G4B5</accession>
<name>A0ABT3G4B5_9BACT</name>
<dbReference type="Proteomes" id="UP001165653">
    <property type="component" value="Unassembled WGS sequence"/>
</dbReference>
<protein>
    <submittedName>
        <fullName evidence="2">Uncharacterized protein</fullName>
    </submittedName>
</protein>
<keyword evidence="1" id="KW-0732">Signal</keyword>
<dbReference type="EMBL" id="JAPDDR010000007">
    <property type="protein sequence ID" value="MCW1914695.1"/>
    <property type="molecule type" value="Genomic_DNA"/>
</dbReference>
<comment type="caution">
    <text evidence="2">The sequence shown here is derived from an EMBL/GenBank/DDBJ whole genome shotgun (WGS) entry which is preliminary data.</text>
</comment>
<organism evidence="2 3">
    <name type="scientific">Luteolibacter rhizosphaerae</name>
    <dbReference type="NCBI Taxonomy" id="2989719"/>
    <lineage>
        <taxon>Bacteria</taxon>
        <taxon>Pseudomonadati</taxon>
        <taxon>Verrucomicrobiota</taxon>
        <taxon>Verrucomicrobiia</taxon>
        <taxon>Verrucomicrobiales</taxon>
        <taxon>Verrucomicrobiaceae</taxon>
        <taxon>Luteolibacter</taxon>
    </lineage>
</organism>
<proteinExistence type="predicted"/>
<reference evidence="2" key="1">
    <citation type="submission" date="2022-10" db="EMBL/GenBank/DDBJ databases">
        <title>Luteolibacter sp. GHJ8, whole genome shotgun sequencing project.</title>
        <authorList>
            <person name="Zhao G."/>
            <person name="Shen L."/>
        </authorList>
    </citation>
    <scope>NUCLEOTIDE SEQUENCE</scope>
    <source>
        <strain evidence="2">GHJ8</strain>
    </source>
</reference>
<keyword evidence="3" id="KW-1185">Reference proteome</keyword>
<sequence>MKLLSPALILLGLYVAAHAQESTPKWEVGLPQPITDGTASEPKPQAESVEFAVLSSRTTRIEVTKAAETSELPPIQGTINVTVQMVADPKLTDPPPPLPALSPDDPAVIARLEELRANYRGSELLFLSATVYDKHRTLLRIYPNGKIDKMVTAWSNLNFNHFSGFSCYRVKEADGRFLDIGLLMGIGNMNTSRMAQGAPAIAELPDLVTAGPAFQVVEGDAESPAMDTLEQIHELYRKEGEKMETAYHARERARAERKAFLLANPPRPEDVTIRFWNRERPQQPQIEEGTR</sequence>
<feature type="signal peptide" evidence="1">
    <location>
        <begin position="1"/>
        <end position="19"/>
    </location>
</feature>
<evidence type="ECO:0000313" key="3">
    <source>
        <dbReference type="Proteomes" id="UP001165653"/>
    </source>
</evidence>
<feature type="chain" id="PRO_5047490688" evidence="1">
    <location>
        <begin position="20"/>
        <end position="291"/>
    </location>
</feature>
<evidence type="ECO:0000313" key="2">
    <source>
        <dbReference type="EMBL" id="MCW1914695.1"/>
    </source>
</evidence>
<gene>
    <name evidence="2" type="ORF">OJ996_13995</name>
</gene>